<dbReference type="InterPro" id="IPR050810">
    <property type="entry name" value="Bact_Secretion_Sys_Channel"/>
</dbReference>
<dbReference type="PANTHER" id="PTHR30332">
    <property type="entry name" value="PROBABLE GENERAL SECRETION PATHWAY PROTEIN D"/>
    <property type="match status" value="1"/>
</dbReference>
<evidence type="ECO:0000313" key="8">
    <source>
        <dbReference type="Proteomes" id="UP000446768"/>
    </source>
</evidence>
<dbReference type="GO" id="GO:0009297">
    <property type="term" value="P:pilus assembly"/>
    <property type="evidence" value="ECO:0007669"/>
    <property type="project" value="InterPro"/>
</dbReference>
<dbReference type="Pfam" id="PF07655">
    <property type="entry name" value="Secretin_N_2"/>
    <property type="match status" value="1"/>
</dbReference>
<feature type="region of interest" description="Disordered" evidence="4">
    <location>
        <begin position="169"/>
        <end position="225"/>
    </location>
</feature>
<dbReference type="InterPro" id="IPR011514">
    <property type="entry name" value="Secretin_N_2"/>
</dbReference>
<proteinExistence type="predicted"/>
<evidence type="ECO:0000256" key="1">
    <source>
        <dbReference type="ARBA" id="ARBA00022448"/>
    </source>
</evidence>
<comment type="caution">
    <text evidence="7">The sequence shown here is derived from an EMBL/GenBank/DDBJ whole genome shotgun (WGS) entry which is preliminary data.</text>
</comment>
<dbReference type="Proteomes" id="UP000446768">
    <property type="component" value="Unassembled WGS sequence"/>
</dbReference>
<reference evidence="7 8" key="1">
    <citation type="submission" date="2019-11" db="EMBL/GenBank/DDBJ databases">
        <title>Novel species isolated from a subtropical stream in China.</title>
        <authorList>
            <person name="Lu H."/>
        </authorList>
    </citation>
    <scope>NUCLEOTIDE SEQUENCE [LARGE SCALE GENOMIC DNA]</scope>
    <source>
        <strain evidence="7 8">FT92W</strain>
    </source>
</reference>
<dbReference type="Pfam" id="PF00263">
    <property type="entry name" value="Secretin"/>
    <property type="match status" value="1"/>
</dbReference>
<sequence length="600" mass="63317">MQKLTMAACALGTLLALAGCQTPSTRDTYDAIGKEMRTATARAPTAAAAPDAVEAALLPPLPTLASQLPKARPVLDERFNVSFNNVPVQQFFNSIVAGTRYNMLIHPEVTGNITAHLKDVTLMEALDAIRELYGYDYKVEGTRIYIRPLTMQTRMFKVNYLTATRKGTSNVRVSSTSVGSVGAQTSGGSGSNSGGGQNNQLQQNNNQPGQPGQPGQQGQQGMDASNVTTSMESDFWKDLKAALEALVGGQGDGRSVVISPQSGVIVVRAMPDQLRSVDQYLKATRLAVERQVILEAKILEVQLNSGYQTGINWASFASFKTGHDNRVSGGFLSPGTSLAPLPFAGGQPPTMTSGGTAGISASTGFNIANAAANAGSLFGLAFQTSNFAAMISFLESQGSVHVLSSPRITAINNQKAVLKIGTDEFYVTGVSTTTNNTAAGNTTSPNVTLQPFFSGVVLDVTPQIDDEGGIMLHVHPSVSQVTTVNKTVNLGSAGSLNLPLAASSTSEMDSMVRGLDGQIVALGGLMRQSTTADDSQVPGADRVPVLGNLFRNTDQKMQKRELVVLIKPTIVDGPGAWSQDAEDAARRIEQLEPRRQGARK</sequence>
<dbReference type="GO" id="GO:0019867">
    <property type="term" value="C:outer membrane"/>
    <property type="evidence" value="ECO:0007669"/>
    <property type="project" value="InterPro"/>
</dbReference>
<feature type="compositionally biased region" description="Low complexity" evidence="4">
    <location>
        <begin position="169"/>
        <end position="184"/>
    </location>
</feature>
<protein>
    <submittedName>
        <fullName evidence="7">Pilus (MSHA type) biogenesis protein MshL</fullName>
    </submittedName>
</protein>
<name>A0A7X2LT05_9BURK</name>
<evidence type="ECO:0000256" key="4">
    <source>
        <dbReference type="SAM" id="MobiDB-lite"/>
    </source>
</evidence>
<dbReference type="PANTHER" id="PTHR30332:SF17">
    <property type="entry name" value="TYPE IV PILIATION SYSTEM PROTEIN DR_0774-RELATED"/>
    <property type="match status" value="1"/>
</dbReference>
<evidence type="ECO:0000256" key="5">
    <source>
        <dbReference type="SAM" id="SignalP"/>
    </source>
</evidence>
<dbReference type="PROSITE" id="PS51257">
    <property type="entry name" value="PROKAR_LIPOPROTEIN"/>
    <property type="match status" value="1"/>
</dbReference>
<dbReference type="InterPro" id="IPR013358">
    <property type="entry name" value="Pilus_biogenesis_MshL"/>
</dbReference>
<keyword evidence="1" id="KW-0813">Transport</keyword>
<dbReference type="SMART" id="SM00965">
    <property type="entry name" value="STN"/>
    <property type="match status" value="1"/>
</dbReference>
<evidence type="ECO:0000313" key="7">
    <source>
        <dbReference type="EMBL" id="MRV71492.1"/>
    </source>
</evidence>
<dbReference type="EMBL" id="WKJJ01000004">
    <property type="protein sequence ID" value="MRV71492.1"/>
    <property type="molecule type" value="Genomic_DNA"/>
</dbReference>
<dbReference type="GO" id="GO:0015627">
    <property type="term" value="C:type II protein secretion system complex"/>
    <property type="evidence" value="ECO:0007669"/>
    <property type="project" value="TreeGrafter"/>
</dbReference>
<gene>
    <name evidence="7" type="primary">mshL</name>
    <name evidence="7" type="ORF">GJ700_07120</name>
</gene>
<accession>A0A7X2LT05</accession>
<feature type="chain" id="PRO_5030866522" evidence="5">
    <location>
        <begin position="19"/>
        <end position="600"/>
    </location>
</feature>
<dbReference type="GO" id="GO:0009306">
    <property type="term" value="P:protein secretion"/>
    <property type="evidence" value="ECO:0007669"/>
    <property type="project" value="InterPro"/>
</dbReference>
<dbReference type="InterPro" id="IPR004846">
    <property type="entry name" value="T2SS/T3SS_dom"/>
</dbReference>
<feature type="signal peptide" evidence="5">
    <location>
        <begin position="1"/>
        <end position="18"/>
    </location>
</feature>
<feature type="domain" description="Secretin/TonB short N-terminal" evidence="6">
    <location>
        <begin position="101"/>
        <end position="149"/>
    </location>
</feature>
<dbReference type="PRINTS" id="PR00811">
    <property type="entry name" value="BCTERIALGSPD"/>
</dbReference>
<keyword evidence="8" id="KW-1185">Reference proteome</keyword>
<keyword evidence="5" id="KW-0732">Signal</keyword>
<dbReference type="NCBIfam" id="TIGR02519">
    <property type="entry name" value="pilus_MshL"/>
    <property type="match status" value="1"/>
</dbReference>
<feature type="compositionally biased region" description="Low complexity" evidence="4">
    <location>
        <begin position="198"/>
        <end position="221"/>
    </location>
</feature>
<dbReference type="InterPro" id="IPR001775">
    <property type="entry name" value="GspD/PilQ"/>
</dbReference>
<feature type="compositionally biased region" description="Gly residues" evidence="4">
    <location>
        <begin position="185"/>
        <end position="197"/>
    </location>
</feature>
<keyword evidence="3" id="KW-0998">Cell outer membrane</keyword>
<organism evidence="7 8">
    <name type="scientific">Pseudoduganella rivuli</name>
    <dbReference type="NCBI Taxonomy" id="2666085"/>
    <lineage>
        <taxon>Bacteria</taxon>
        <taxon>Pseudomonadati</taxon>
        <taxon>Pseudomonadota</taxon>
        <taxon>Betaproteobacteria</taxon>
        <taxon>Burkholderiales</taxon>
        <taxon>Oxalobacteraceae</taxon>
        <taxon>Telluria group</taxon>
        <taxon>Pseudoduganella</taxon>
    </lineage>
</organism>
<dbReference type="InterPro" id="IPR011662">
    <property type="entry name" value="Secretin/TonB_short_N"/>
</dbReference>
<dbReference type="RefSeq" id="WP_154372075.1">
    <property type="nucleotide sequence ID" value="NZ_WKJJ01000004.1"/>
</dbReference>
<evidence type="ECO:0000256" key="2">
    <source>
        <dbReference type="ARBA" id="ARBA00023136"/>
    </source>
</evidence>
<evidence type="ECO:0000259" key="6">
    <source>
        <dbReference type="SMART" id="SM00965"/>
    </source>
</evidence>
<keyword evidence="2" id="KW-0472">Membrane</keyword>
<dbReference type="AlphaFoldDB" id="A0A7X2LT05"/>
<dbReference type="Gene3D" id="3.30.1370.130">
    <property type="match status" value="1"/>
</dbReference>
<evidence type="ECO:0000256" key="3">
    <source>
        <dbReference type="ARBA" id="ARBA00023237"/>
    </source>
</evidence>